<comment type="caution">
    <text evidence="12">The sequence shown here is derived from an EMBL/GenBank/DDBJ whole genome shotgun (WGS) entry which is preliminary data.</text>
</comment>
<keyword evidence="4 10" id="KW-0441">Lipid A biosynthesis</keyword>
<comment type="function">
    <text evidence="10">Hydrolyzes the pyrophosphate bond of UDP-2,3-diacylglucosamine to yield 2,3-diacylglucosamine 1-phosphate (lipid X) and UMP by catalyzing the attack of water at the alpha-P atom. Involved in the biosynthesis of lipid A, a phosphorylated glycolipid that anchors the lipopolysaccharide to the outer membrane of the cell.</text>
</comment>
<evidence type="ECO:0000256" key="8">
    <source>
        <dbReference type="ARBA" id="ARBA00023136"/>
    </source>
</evidence>
<feature type="binding site" evidence="10">
    <location>
        <begin position="83"/>
        <end position="84"/>
    </location>
    <ligand>
        <name>substrate</name>
    </ligand>
</feature>
<dbReference type="GO" id="GO:0016787">
    <property type="term" value="F:hydrolase activity"/>
    <property type="evidence" value="ECO:0007669"/>
    <property type="project" value="UniProtKB-KW"/>
</dbReference>
<dbReference type="InterPro" id="IPR029052">
    <property type="entry name" value="Metallo-depent_PP-like"/>
</dbReference>
<feature type="binding site" evidence="10">
    <location>
        <position position="127"/>
    </location>
    <ligand>
        <name>substrate</name>
    </ligand>
</feature>
<dbReference type="RefSeq" id="WP_229708966.1">
    <property type="nucleotide sequence ID" value="NZ_BMLX01000002.1"/>
</dbReference>
<evidence type="ECO:0000256" key="3">
    <source>
        <dbReference type="ARBA" id="ARBA00022519"/>
    </source>
</evidence>
<feature type="binding site" evidence="10">
    <location>
        <position position="119"/>
    </location>
    <ligand>
        <name>Mn(2+)</name>
        <dbReference type="ChEBI" id="CHEBI:29035"/>
        <label>2</label>
    </ligand>
</feature>
<dbReference type="NCBIfam" id="NF003743">
    <property type="entry name" value="PRK05340.1"/>
    <property type="match status" value="1"/>
</dbReference>
<dbReference type="Proteomes" id="UP000637267">
    <property type="component" value="Unassembled WGS sequence"/>
</dbReference>
<dbReference type="HAMAP" id="MF_00575">
    <property type="entry name" value="LpxH"/>
    <property type="match status" value="1"/>
</dbReference>
<comment type="cofactor">
    <cofactor evidence="10">
        <name>Mn(2+)</name>
        <dbReference type="ChEBI" id="CHEBI:29035"/>
    </cofactor>
    <text evidence="10">Binds 2 Mn(2+) ions per subunit in a binuclear metal center.</text>
</comment>
<feature type="binding site" evidence="10">
    <location>
        <position position="202"/>
    </location>
    <ligand>
        <name>Mn(2+)</name>
        <dbReference type="ChEBI" id="CHEBI:29035"/>
        <label>1</label>
    </ligand>
</feature>
<evidence type="ECO:0000256" key="2">
    <source>
        <dbReference type="ARBA" id="ARBA00022516"/>
    </source>
</evidence>
<keyword evidence="8 10" id="KW-0472">Membrane</keyword>
<reference evidence="13" key="1">
    <citation type="journal article" date="2019" name="Int. J. Syst. Evol. Microbiol.">
        <title>The Global Catalogue of Microorganisms (GCM) 10K type strain sequencing project: providing services to taxonomists for standard genome sequencing and annotation.</title>
        <authorList>
            <consortium name="The Broad Institute Genomics Platform"/>
            <consortium name="The Broad Institute Genome Sequencing Center for Infectious Disease"/>
            <person name="Wu L."/>
            <person name="Ma J."/>
        </authorList>
    </citation>
    <scope>NUCLEOTIDE SEQUENCE [LARGE SCALE GENOMIC DNA]</scope>
    <source>
        <strain evidence="13">CGMCC 1.8859</strain>
    </source>
</reference>
<comment type="similarity">
    <text evidence="10">Belongs to the LpxH family.</text>
</comment>
<evidence type="ECO:0000256" key="1">
    <source>
        <dbReference type="ARBA" id="ARBA00022475"/>
    </source>
</evidence>
<feature type="binding site" evidence="10">
    <location>
        <position position="44"/>
    </location>
    <ligand>
        <name>Mn(2+)</name>
        <dbReference type="ChEBI" id="CHEBI:29035"/>
        <label>1</label>
    </ligand>
</feature>
<feature type="domain" description="Calcineurin-like phosphoesterase" evidence="11">
    <location>
        <begin position="5"/>
        <end position="204"/>
    </location>
</feature>
<feature type="binding site" evidence="10">
    <location>
        <position position="200"/>
    </location>
    <ligand>
        <name>substrate</name>
    </ligand>
</feature>
<evidence type="ECO:0000256" key="9">
    <source>
        <dbReference type="ARBA" id="ARBA00023211"/>
    </source>
</evidence>
<feature type="binding site" evidence="10">
    <location>
        <position position="11"/>
    </location>
    <ligand>
        <name>Mn(2+)</name>
        <dbReference type="ChEBI" id="CHEBI:29035"/>
        <label>1</label>
    </ligand>
</feature>
<name>A0ABQ2P9V7_9NEIS</name>
<dbReference type="Gene3D" id="3.60.21.10">
    <property type="match status" value="1"/>
</dbReference>
<evidence type="ECO:0000256" key="6">
    <source>
        <dbReference type="ARBA" id="ARBA00022801"/>
    </source>
</evidence>
<protein>
    <recommendedName>
        <fullName evidence="10">UDP-2,3-diacylglucosamine hydrolase</fullName>
        <ecNumber evidence="10">3.6.1.54</ecNumber>
    </recommendedName>
    <alternativeName>
        <fullName evidence="10">UDP-2,3-diacylglucosamine diphosphatase</fullName>
    </alternativeName>
</protein>
<evidence type="ECO:0000313" key="12">
    <source>
        <dbReference type="EMBL" id="GGP21675.1"/>
    </source>
</evidence>
<keyword evidence="13" id="KW-1185">Reference proteome</keyword>
<dbReference type="PANTHER" id="PTHR34990:SF1">
    <property type="entry name" value="UDP-2,3-DIACYLGLUCOSAMINE HYDROLASE"/>
    <property type="match status" value="1"/>
</dbReference>
<keyword evidence="2 10" id="KW-0444">Lipid biosynthesis</keyword>
<dbReference type="NCBIfam" id="TIGR01854">
    <property type="entry name" value="lipid_A_lpxH"/>
    <property type="match status" value="1"/>
</dbReference>
<evidence type="ECO:0000256" key="4">
    <source>
        <dbReference type="ARBA" id="ARBA00022556"/>
    </source>
</evidence>
<keyword evidence="7 10" id="KW-0443">Lipid metabolism</keyword>
<gene>
    <name evidence="10 12" type="primary">lpxH</name>
    <name evidence="12" type="ORF">GCM10010970_21660</name>
</gene>
<dbReference type="EC" id="3.6.1.54" evidence="10"/>
<feature type="binding site" evidence="10">
    <location>
        <position position="44"/>
    </location>
    <ligand>
        <name>Mn(2+)</name>
        <dbReference type="ChEBI" id="CHEBI:29035"/>
        <label>2</label>
    </ligand>
</feature>
<feature type="binding site" evidence="10">
    <location>
        <position position="165"/>
    </location>
    <ligand>
        <name>substrate</name>
    </ligand>
</feature>
<feature type="binding site" evidence="10">
    <location>
        <position position="172"/>
    </location>
    <ligand>
        <name>substrate</name>
    </ligand>
</feature>
<dbReference type="PANTHER" id="PTHR34990">
    <property type="entry name" value="UDP-2,3-DIACYLGLUCOSAMINE HYDROLASE-RELATED"/>
    <property type="match status" value="1"/>
</dbReference>
<evidence type="ECO:0000313" key="13">
    <source>
        <dbReference type="Proteomes" id="UP000637267"/>
    </source>
</evidence>
<keyword evidence="5 10" id="KW-0479">Metal-binding</keyword>
<dbReference type="EMBL" id="BMLX01000002">
    <property type="protein sequence ID" value="GGP21675.1"/>
    <property type="molecule type" value="Genomic_DNA"/>
</dbReference>
<accession>A0ABQ2P9V7</accession>
<proteinExistence type="inferred from homology"/>
<keyword evidence="3 10" id="KW-0997">Cell inner membrane</keyword>
<dbReference type="Pfam" id="PF00149">
    <property type="entry name" value="Metallophos"/>
    <property type="match status" value="1"/>
</dbReference>
<dbReference type="SUPFAM" id="SSF56300">
    <property type="entry name" value="Metallo-dependent phosphatases"/>
    <property type="match status" value="1"/>
</dbReference>
<evidence type="ECO:0000256" key="5">
    <source>
        <dbReference type="ARBA" id="ARBA00022723"/>
    </source>
</evidence>
<organism evidence="12 13">
    <name type="scientific">Silvimonas iriomotensis</name>
    <dbReference type="NCBI Taxonomy" id="449662"/>
    <lineage>
        <taxon>Bacteria</taxon>
        <taxon>Pseudomonadati</taxon>
        <taxon>Pseudomonadota</taxon>
        <taxon>Betaproteobacteria</taxon>
        <taxon>Neisseriales</taxon>
        <taxon>Chitinibacteraceae</taxon>
        <taxon>Silvimonas</taxon>
    </lineage>
</organism>
<comment type="catalytic activity">
    <reaction evidence="10">
        <text>UDP-2-N,3-O-bis[(3R)-3-hydroxytetradecanoyl]-alpha-D-glucosamine + H2O = 2-N,3-O-bis[(3R)-3-hydroxytetradecanoyl]-alpha-D-glucosaminyl 1-phosphate + UMP + 2 H(+)</text>
        <dbReference type="Rhea" id="RHEA:25213"/>
        <dbReference type="ChEBI" id="CHEBI:15377"/>
        <dbReference type="ChEBI" id="CHEBI:15378"/>
        <dbReference type="ChEBI" id="CHEBI:57865"/>
        <dbReference type="ChEBI" id="CHEBI:57957"/>
        <dbReference type="ChEBI" id="CHEBI:78847"/>
        <dbReference type="EC" id="3.6.1.54"/>
    </reaction>
</comment>
<evidence type="ECO:0000256" key="7">
    <source>
        <dbReference type="ARBA" id="ARBA00023098"/>
    </source>
</evidence>
<comment type="subcellular location">
    <subcellularLocation>
        <location evidence="10">Cell inner membrane</location>
        <topology evidence="10">Peripheral membrane protein</topology>
        <orientation evidence="10">Cytoplasmic side</orientation>
    </subcellularLocation>
</comment>
<sequence length="263" mass="29237">MMTRPILFISDLHLSPADPATTDAFRQFLAGRARAASRLYILGDLFNAWIGDDQLSEPYYAAVAQDIKHLADAGVAVYFMPGNRDFLCGQRLARTAGLTILPDPATITLDDATPVLLAHGDAYCTDDASYMKFRRIVRSRWAQAIWLALPLRWRNRKAGQLRAQSSAANQAKMQSIMDVNAAAIEAALRHAHAQVLVHGHTHRPARHEAPFGTRWVLPDWYAGLGGYLQWQEGEWAMRTLANAPLLDETGQPLPDTRLPVHAH</sequence>
<dbReference type="InterPro" id="IPR004843">
    <property type="entry name" value="Calcineurin-like_PHP"/>
</dbReference>
<feature type="binding site" evidence="10">
    <location>
        <position position="169"/>
    </location>
    <ligand>
        <name>substrate</name>
    </ligand>
</feature>
<feature type="binding site" evidence="10">
    <location>
        <position position="83"/>
    </location>
    <ligand>
        <name>Mn(2+)</name>
        <dbReference type="ChEBI" id="CHEBI:29035"/>
        <label>2</label>
    </ligand>
</feature>
<feature type="binding site" evidence="10">
    <location>
        <position position="200"/>
    </location>
    <ligand>
        <name>Mn(2+)</name>
        <dbReference type="ChEBI" id="CHEBI:29035"/>
        <label>2</label>
    </ligand>
</feature>
<keyword evidence="1 10" id="KW-1003">Cell membrane</keyword>
<evidence type="ECO:0000259" key="11">
    <source>
        <dbReference type="Pfam" id="PF00149"/>
    </source>
</evidence>
<dbReference type="CDD" id="cd07398">
    <property type="entry name" value="MPP_YbbF-LpxH"/>
    <property type="match status" value="1"/>
</dbReference>
<comment type="pathway">
    <text evidence="10">Glycolipid biosynthesis; lipid IV(A) biosynthesis; lipid IV(A) from (3R)-3-hydroxytetradecanoyl-[acyl-carrier-protein] and UDP-N-acetyl-alpha-D-glucosamine: step 4/6.</text>
</comment>
<feature type="binding site" evidence="10">
    <location>
        <position position="13"/>
    </location>
    <ligand>
        <name>Mn(2+)</name>
        <dbReference type="ChEBI" id="CHEBI:29035"/>
        <label>1</label>
    </ligand>
</feature>
<keyword evidence="9 10" id="KW-0464">Manganese</keyword>
<keyword evidence="6 10" id="KW-0378">Hydrolase</keyword>
<evidence type="ECO:0000256" key="10">
    <source>
        <dbReference type="HAMAP-Rule" id="MF_00575"/>
    </source>
</evidence>
<dbReference type="InterPro" id="IPR010138">
    <property type="entry name" value="UDP-diacylglucosamine_Hdrlase"/>
</dbReference>
<dbReference type="InterPro" id="IPR043461">
    <property type="entry name" value="LpxH-like"/>
</dbReference>